<dbReference type="Gene3D" id="2.60.40.10">
    <property type="entry name" value="Immunoglobulins"/>
    <property type="match status" value="1"/>
</dbReference>
<evidence type="ECO:0000313" key="3">
    <source>
        <dbReference type="Proteomes" id="UP000282613"/>
    </source>
</evidence>
<dbReference type="WBParaSite" id="TASK_0000247701-mRNA-1">
    <property type="protein sequence ID" value="TASK_0000247701-mRNA-1"/>
    <property type="gene ID" value="TASK_0000247701"/>
</dbReference>
<proteinExistence type="predicted"/>
<evidence type="ECO:0000313" key="2">
    <source>
        <dbReference type="EMBL" id="VDK25340.1"/>
    </source>
</evidence>
<reference evidence="2 3" key="2">
    <citation type="submission" date="2018-11" db="EMBL/GenBank/DDBJ databases">
        <authorList>
            <consortium name="Pathogen Informatics"/>
        </authorList>
    </citation>
    <scope>NUCLEOTIDE SEQUENCE [LARGE SCALE GENOMIC DNA]</scope>
</reference>
<sequence>MSNRGNSQERLKLKAVLHQTTPTQLPPEAPQNVTIKITNSRSVHVSWKPPSRHSEYVIDYVVSRSINGAPSTGALIPKWHTERTFNEAAEIKSASVTVCAYYGSGVQGGRRGNACSGKVTATTASKEEASLSSILCHEVDCRDLRYFRPV</sequence>
<reference evidence="4" key="1">
    <citation type="submission" date="2017-02" db="UniProtKB">
        <authorList>
            <consortium name="WormBaseParasite"/>
        </authorList>
    </citation>
    <scope>IDENTIFICATION</scope>
</reference>
<dbReference type="SUPFAM" id="SSF49265">
    <property type="entry name" value="Fibronectin type III"/>
    <property type="match status" value="1"/>
</dbReference>
<protein>
    <submittedName>
        <fullName evidence="4">Fibronectin type-III domain-containing protein</fullName>
    </submittedName>
</protein>
<dbReference type="CDD" id="cd00063">
    <property type="entry name" value="FN3"/>
    <property type="match status" value="1"/>
</dbReference>
<gene>
    <name evidence="2" type="ORF">TASK_LOCUS2478</name>
</gene>
<dbReference type="AlphaFoldDB" id="A0A0R3VYI3"/>
<accession>A0A0R3VYI3</accession>
<evidence type="ECO:0000259" key="1">
    <source>
        <dbReference type="PROSITE" id="PS50853"/>
    </source>
</evidence>
<dbReference type="InterPro" id="IPR013783">
    <property type="entry name" value="Ig-like_fold"/>
</dbReference>
<dbReference type="Proteomes" id="UP000282613">
    <property type="component" value="Unassembled WGS sequence"/>
</dbReference>
<dbReference type="InterPro" id="IPR036116">
    <property type="entry name" value="FN3_sf"/>
</dbReference>
<dbReference type="PROSITE" id="PS50853">
    <property type="entry name" value="FN3"/>
    <property type="match status" value="1"/>
</dbReference>
<keyword evidence="3" id="KW-1185">Reference proteome</keyword>
<dbReference type="InterPro" id="IPR003961">
    <property type="entry name" value="FN3_dom"/>
</dbReference>
<feature type="domain" description="Fibronectin type-III" evidence="1">
    <location>
        <begin position="29"/>
        <end position="126"/>
    </location>
</feature>
<evidence type="ECO:0000313" key="4">
    <source>
        <dbReference type="WBParaSite" id="TASK_0000247701-mRNA-1"/>
    </source>
</evidence>
<name>A0A0R3VYI3_TAEAS</name>
<organism evidence="4">
    <name type="scientific">Taenia asiatica</name>
    <name type="common">Asian tapeworm</name>
    <dbReference type="NCBI Taxonomy" id="60517"/>
    <lineage>
        <taxon>Eukaryota</taxon>
        <taxon>Metazoa</taxon>
        <taxon>Spiralia</taxon>
        <taxon>Lophotrochozoa</taxon>
        <taxon>Platyhelminthes</taxon>
        <taxon>Cestoda</taxon>
        <taxon>Eucestoda</taxon>
        <taxon>Cyclophyllidea</taxon>
        <taxon>Taeniidae</taxon>
        <taxon>Taenia</taxon>
    </lineage>
</organism>
<dbReference type="EMBL" id="UYRS01001790">
    <property type="protein sequence ID" value="VDK25340.1"/>
    <property type="molecule type" value="Genomic_DNA"/>
</dbReference>